<feature type="compositionally biased region" description="Basic and acidic residues" evidence="1">
    <location>
        <begin position="1"/>
        <end position="14"/>
    </location>
</feature>
<reference evidence="2 3" key="1">
    <citation type="submission" date="2016-09" db="EMBL/GenBank/DDBJ databases">
        <authorList>
            <person name="Capua I."/>
            <person name="De Benedictis P."/>
            <person name="Joannis T."/>
            <person name="Lombin L.H."/>
            <person name="Cattoli G."/>
        </authorList>
    </citation>
    <scope>NUCLEOTIDE SEQUENCE [LARGE SCALE GENOMIC DNA]</scope>
    <source>
        <strain evidence="2 3">IMI 309357</strain>
    </source>
</reference>
<accession>A0A1G4ANC3</accession>
<keyword evidence="3" id="KW-1185">Reference proteome</keyword>
<feature type="region of interest" description="Disordered" evidence="1">
    <location>
        <begin position="1"/>
        <end position="22"/>
    </location>
</feature>
<evidence type="ECO:0000313" key="2">
    <source>
        <dbReference type="EMBL" id="OHE90532.1"/>
    </source>
</evidence>
<evidence type="ECO:0000313" key="3">
    <source>
        <dbReference type="Proteomes" id="UP000176998"/>
    </source>
</evidence>
<dbReference type="Proteomes" id="UP000176998">
    <property type="component" value="Unassembled WGS sequence"/>
</dbReference>
<dbReference type="RefSeq" id="XP_022467709.1">
    <property type="nucleotide sequence ID" value="XM_022625782.1"/>
</dbReference>
<gene>
    <name evidence="2" type="ORF">CORC01_14171</name>
</gene>
<dbReference type="AlphaFoldDB" id="A0A1G4ANC3"/>
<protein>
    <submittedName>
        <fullName evidence="2">Uncharacterized protein</fullName>
    </submittedName>
</protein>
<proteinExistence type="predicted"/>
<dbReference type="EMBL" id="MJBS01000247">
    <property type="protein sequence ID" value="OHE90532.1"/>
    <property type="molecule type" value="Genomic_DNA"/>
</dbReference>
<dbReference type="GeneID" id="34567292"/>
<comment type="caution">
    <text evidence="2">The sequence shown here is derived from an EMBL/GenBank/DDBJ whole genome shotgun (WGS) entry which is preliminary data.</text>
</comment>
<organism evidence="2 3">
    <name type="scientific">Colletotrichum orchidophilum</name>
    <dbReference type="NCBI Taxonomy" id="1209926"/>
    <lineage>
        <taxon>Eukaryota</taxon>
        <taxon>Fungi</taxon>
        <taxon>Dikarya</taxon>
        <taxon>Ascomycota</taxon>
        <taxon>Pezizomycotina</taxon>
        <taxon>Sordariomycetes</taxon>
        <taxon>Hypocreomycetidae</taxon>
        <taxon>Glomerellales</taxon>
        <taxon>Glomerellaceae</taxon>
        <taxon>Colletotrichum</taxon>
    </lineage>
</organism>
<sequence length="199" mass="21493">MGRSLRSDSSERASKQNTTDTRRCVSCAVCARGVEGRDRERERERSALQKASCRPSQRSRLLLHCCPTAQGCRLSAAPINPPQSPSHGHPREGLGPDWASMNTSHGELDEIPSSASGAPTRVASQVDCRTVRAAGRGRYCTTRAASASLILRPAGVHRILHCLPGCFIHSRHLRLSVSLVTGVSGLAPLTQRLRRVATI</sequence>
<name>A0A1G4ANC3_9PEZI</name>
<feature type="region of interest" description="Disordered" evidence="1">
    <location>
        <begin position="77"/>
        <end position="119"/>
    </location>
</feature>
<evidence type="ECO:0000256" key="1">
    <source>
        <dbReference type="SAM" id="MobiDB-lite"/>
    </source>
</evidence>